<dbReference type="PANTHER" id="PTHR43618:SF8">
    <property type="entry name" value="7ALPHA-HYDROXYSTEROID DEHYDROGENASE"/>
    <property type="match status" value="1"/>
</dbReference>
<reference evidence="5 6" key="1">
    <citation type="submission" date="2017-11" db="EMBL/GenBank/DDBJ databases">
        <title>Genomic Encyclopedia of Type Strains, Phase III (KMG-III): the genomes of soil and plant-associated and newly described type strains.</title>
        <authorList>
            <person name="Whitman W."/>
        </authorList>
    </citation>
    <scope>NUCLEOTIDE SEQUENCE [LARGE SCALE GENOMIC DNA]</scope>
    <source>
        <strain evidence="5 6">CGMCC 1.12274</strain>
    </source>
</reference>
<dbReference type="Gene3D" id="3.40.50.720">
    <property type="entry name" value="NAD(P)-binding Rossmann-like Domain"/>
    <property type="match status" value="1"/>
</dbReference>
<dbReference type="RefSeq" id="WP_100866615.1">
    <property type="nucleotide sequence ID" value="NZ_PHUF01000003.1"/>
</dbReference>
<dbReference type="GO" id="GO:0008709">
    <property type="term" value="F:cholate 7-alpha-dehydrogenase (NAD+) activity"/>
    <property type="evidence" value="ECO:0007669"/>
    <property type="project" value="TreeGrafter"/>
</dbReference>
<dbReference type="OrthoDB" id="286404at2"/>
<dbReference type="PRINTS" id="PR00080">
    <property type="entry name" value="SDRFAMILY"/>
</dbReference>
<dbReference type="PRINTS" id="PR00081">
    <property type="entry name" value="GDHRDH"/>
</dbReference>
<dbReference type="Pfam" id="PF00106">
    <property type="entry name" value="adh_short"/>
    <property type="match status" value="1"/>
</dbReference>
<gene>
    <name evidence="5" type="ORF">B0I00_1328</name>
</gene>
<dbReference type="PANTHER" id="PTHR43618">
    <property type="entry name" value="7-ALPHA-HYDROXYSTEROID DEHYDROGENASE"/>
    <property type="match status" value="1"/>
</dbReference>
<accession>A0A2N0HJI0</accession>
<dbReference type="FunFam" id="3.40.50.720:FF:000084">
    <property type="entry name" value="Short-chain dehydrogenase reductase"/>
    <property type="match status" value="1"/>
</dbReference>
<dbReference type="GO" id="GO:0005829">
    <property type="term" value="C:cytosol"/>
    <property type="evidence" value="ECO:0007669"/>
    <property type="project" value="TreeGrafter"/>
</dbReference>
<dbReference type="Proteomes" id="UP000232587">
    <property type="component" value="Unassembled WGS sequence"/>
</dbReference>
<keyword evidence="6" id="KW-1185">Reference proteome</keyword>
<dbReference type="AlphaFoldDB" id="A0A2N0HJI0"/>
<evidence type="ECO:0000256" key="3">
    <source>
        <dbReference type="ARBA" id="ARBA00023002"/>
    </source>
</evidence>
<dbReference type="SUPFAM" id="SSF51735">
    <property type="entry name" value="NAD(P)-binding Rossmann-fold domains"/>
    <property type="match status" value="1"/>
</dbReference>
<dbReference type="InterPro" id="IPR036291">
    <property type="entry name" value="NAD(P)-bd_dom_sf"/>
</dbReference>
<sequence length="274" mass="29218">MAFDFPALFSLQGKVALITGGSRGIGRMLLEGFLGAGCERVYITARKREQLAETEAAFNQAYPGKVIGLPGDLSQMDDVKKLVEDLSARETRLDVLVNNAGAAWGAEFGQFPEAGWDKVMDLNVKSLFFLTQALFPLLKAAASADRPAKVINIASIDGMRPNPWETYSYQASKAAVIHLTRRMAARLIKDNVVASCIAPGAYPSEMNKAAANNPEGSARGIPSRRVGVAEDIAGGAIYLASRAGDYVVGTTIPIDGGIVNAWMPDEFQDPSGGH</sequence>
<protein>
    <submittedName>
        <fullName evidence="5">NAD(P)-dependent dehydrogenase (Short-subunit alcohol dehydrogenase family)</fullName>
    </submittedName>
</protein>
<dbReference type="InterPro" id="IPR052178">
    <property type="entry name" value="Sec_Metab_Biosynth_SDR"/>
</dbReference>
<dbReference type="InterPro" id="IPR002347">
    <property type="entry name" value="SDR_fam"/>
</dbReference>
<evidence type="ECO:0000313" key="6">
    <source>
        <dbReference type="Proteomes" id="UP000232587"/>
    </source>
</evidence>
<evidence type="ECO:0000256" key="2">
    <source>
        <dbReference type="ARBA" id="ARBA00022857"/>
    </source>
</evidence>
<evidence type="ECO:0000256" key="1">
    <source>
        <dbReference type="ARBA" id="ARBA00006484"/>
    </source>
</evidence>
<comment type="caution">
    <text evidence="5">The sequence shown here is derived from an EMBL/GenBank/DDBJ whole genome shotgun (WGS) entry which is preliminary data.</text>
</comment>
<evidence type="ECO:0000256" key="4">
    <source>
        <dbReference type="RuleBase" id="RU000363"/>
    </source>
</evidence>
<keyword evidence="3" id="KW-0560">Oxidoreductase</keyword>
<proteinExistence type="inferred from homology"/>
<comment type="similarity">
    <text evidence="1 4">Belongs to the short-chain dehydrogenases/reductases (SDR) family.</text>
</comment>
<organism evidence="5 6">
    <name type="scientific">Novosphingobium kunmingense</name>
    <dbReference type="NCBI Taxonomy" id="1211806"/>
    <lineage>
        <taxon>Bacteria</taxon>
        <taxon>Pseudomonadati</taxon>
        <taxon>Pseudomonadota</taxon>
        <taxon>Alphaproteobacteria</taxon>
        <taxon>Sphingomonadales</taxon>
        <taxon>Sphingomonadaceae</taxon>
        <taxon>Novosphingobium</taxon>
    </lineage>
</organism>
<keyword evidence="2" id="KW-0521">NADP</keyword>
<name>A0A2N0HJI0_9SPHN</name>
<dbReference type="EMBL" id="PHUF01000003">
    <property type="protein sequence ID" value="PKB19100.1"/>
    <property type="molecule type" value="Genomic_DNA"/>
</dbReference>
<evidence type="ECO:0000313" key="5">
    <source>
        <dbReference type="EMBL" id="PKB19100.1"/>
    </source>
</evidence>